<proteinExistence type="predicted"/>
<sequence length="182" mass="20014">MRVKRLATMLLLCALPGLAAAQGHDCAGEPAYRAFDFWLGEWAVHDSDGKLRGHNRITSVEGGCALREEWRSVGGNSGQSLNYFSPQTGLWRQLWVDSGGHIIDLRGALKGEDMLLIGTIRYPGESEPKAFRGRWSPLGDGRVRQFFEQRDAGGEWRTWFDGFYSPAGTAANARDSSAANAP</sequence>
<organism evidence="2 3">
    <name type="scientific">Parahaliea mediterranea</name>
    <dbReference type="NCBI Taxonomy" id="651086"/>
    <lineage>
        <taxon>Bacteria</taxon>
        <taxon>Pseudomonadati</taxon>
        <taxon>Pseudomonadota</taxon>
        <taxon>Gammaproteobacteria</taxon>
        <taxon>Cellvibrionales</taxon>
        <taxon>Halieaceae</taxon>
        <taxon>Parahaliea</taxon>
    </lineage>
</organism>
<evidence type="ECO:0000313" key="2">
    <source>
        <dbReference type="EMBL" id="MBN7795608.1"/>
    </source>
</evidence>
<evidence type="ECO:0000313" key="3">
    <source>
        <dbReference type="Proteomes" id="UP000664303"/>
    </source>
</evidence>
<accession>A0A939DCB6</accession>
<feature type="signal peptide" evidence="1">
    <location>
        <begin position="1"/>
        <end position="19"/>
    </location>
</feature>
<dbReference type="Proteomes" id="UP000664303">
    <property type="component" value="Unassembled WGS sequence"/>
</dbReference>
<keyword evidence="1" id="KW-0732">Signal</keyword>
<dbReference type="EMBL" id="JAFKCZ010000002">
    <property type="protein sequence ID" value="MBN7795608.1"/>
    <property type="molecule type" value="Genomic_DNA"/>
</dbReference>
<dbReference type="RefSeq" id="WP_206559051.1">
    <property type="nucleotide sequence ID" value="NZ_JAFKCZ010000002.1"/>
</dbReference>
<comment type="caution">
    <text evidence="2">The sequence shown here is derived from an EMBL/GenBank/DDBJ whole genome shotgun (WGS) entry which is preliminary data.</text>
</comment>
<name>A0A939DCB6_9GAMM</name>
<evidence type="ECO:0000256" key="1">
    <source>
        <dbReference type="SAM" id="SignalP"/>
    </source>
</evidence>
<dbReference type="AlphaFoldDB" id="A0A939DCB6"/>
<gene>
    <name evidence="2" type="ORF">JYP50_03330</name>
</gene>
<evidence type="ECO:0008006" key="4">
    <source>
        <dbReference type="Google" id="ProtNLM"/>
    </source>
</evidence>
<reference evidence="2" key="1">
    <citation type="submission" date="2021-02" db="EMBL/GenBank/DDBJ databases">
        <title>PHA producing bacteria isolated from coastal sediment in Guangdong, Shenzhen.</title>
        <authorList>
            <person name="Zheng W."/>
            <person name="Yu S."/>
            <person name="Huang Y."/>
        </authorList>
    </citation>
    <scope>NUCLEOTIDE SEQUENCE</scope>
    <source>
        <strain evidence="2">TN14-10</strain>
    </source>
</reference>
<keyword evidence="3" id="KW-1185">Reference proteome</keyword>
<protein>
    <recommendedName>
        <fullName evidence="4">DUF1579 domain-containing protein</fullName>
    </recommendedName>
</protein>
<feature type="chain" id="PRO_5037704485" description="DUF1579 domain-containing protein" evidence="1">
    <location>
        <begin position="20"/>
        <end position="182"/>
    </location>
</feature>